<dbReference type="InterPro" id="IPR011006">
    <property type="entry name" value="CheY-like_superfamily"/>
</dbReference>
<reference evidence="4" key="1">
    <citation type="submission" date="2023-07" db="EMBL/GenBank/DDBJ databases">
        <authorList>
            <person name="Kim M."/>
        </authorList>
    </citation>
    <scope>NUCLEOTIDE SEQUENCE</scope>
    <source>
        <strain evidence="4">BIUV-7</strain>
    </source>
</reference>
<dbReference type="Gene3D" id="3.40.50.2300">
    <property type="match status" value="1"/>
</dbReference>
<dbReference type="RefSeq" id="WP_303544301.1">
    <property type="nucleotide sequence ID" value="NZ_JAUOTP010000007.1"/>
</dbReference>
<accession>A0ABT8YBW2</accession>
<dbReference type="PANTHER" id="PTHR44591">
    <property type="entry name" value="STRESS RESPONSE REGULATOR PROTEIN 1"/>
    <property type="match status" value="1"/>
</dbReference>
<dbReference type="Pfam" id="PF00072">
    <property type="entry name" value="Response_reg"/>
    <property type="match status" value="1"/>
</dbReference>
<sequence>MTLSILYVDDDDDIRHIVALSLGLDPNLSVRVAASGREALEIVDTGWLPDVAILDVMMPGMDGLEVLEHLRERDAAETLPVLFMTARGRAADVADYRSRGAAGVIIKPFDPIGLAQEVRDLLRASS</sequence>
<dbReference type="InterPro" id="IPR050595">
    <property type="entry name" value="Bact_response_regulator"/>
</dbReference>
<dbReference type="PANTHER" id="PTHR44591:SF3">
    <property type="entry name" value="RESPONSE REGULATORY DOMAIN-CONTAINING PROTEIN"/>
    <property type="match status" value="1"/>
</dbReference>
<dbReference type="SUPFAM" id="SSF52172">
    <property type="entry name" value="CheY-like"/>
    <property type="match status" value="1"/>
</dbReference>
<comment type="caution">
    <text evidence="4">The sequence shown here is derived from an EMBL/GenBank/DDBJ whole genome shotgun (WGS) entry which is preliminary data.</text>
</comment>
<keyword evidence="5" id="KW-1185">Reference proteome</keyword>
<evidence type="ECO:0000259" key="3">
    <source>
        <dbReference type="PROSITE" id="PS50110"/>
    </source>
</evidence>
<feature type="modified residue" description="4-aspartylphosphate" evidence="2">
    <location>
        <position position="55"/>
    </location>
</feature>
<evidence type="ECO:0000313" key="4">
    <source>
        <dbReference type="EMBL" id="MDO6415809.1"/>
    </source>
</evidence>
<feature type="domain" description="Response regulatory" evidence="3">
    <location>
        <begin position="4"/>
        <end position="122"/>
    </location>
</feature>
<evidence type="ECO:0000256" key="1">
    <source>
        <dbReference type="ARBA" id="ARBA00022553"/>
    </source>
</evidence>
<organism evidence="4 5">
    <name type="scientific">Sphingomonas natans</name>
    <dbReference type="NCBI Taxonomy" id="3063330"/>
    <lineage>
        <taxon>Bacteria</taxon>
        <taxon>Pseudomonadati</taxon>
        <taxon>Pseudomonadota</taxon>
        <taxon>Alphaproteobacteria</taxon>
        <taxon>Sphingomonadales</taxon>
        <taxon>Sphingomonadaceae</taxon>
        <taxon>Sphingomonas</taxon>
    </lineage>
</organism>
<evidence type="ECO:0000256" key="2">
    <source>
        <dbReference type="PROSITE-ProRule" id="PRU00169"/>
    </source>
</evidence>
<proteinExistence type="predicted"/>
<evidence type="ECO:0000313" key="5">
    <source>
        <dbReference type="Proteomes" id="UP001169764"/>
    </source>
</evidence>
<dbReference type="Proteomes" id="UP001169764">
    <property type="component" value="Unassembled WGS sequence"/>
</dbReference>
<gene>
    <name evidence="4" type="ORF">Q4F19_15565</name>
</gene>
<dbReference type="SMART" id="SM00448">
    <property type="entry name" value="REC"/>
    <property type="match status" value="1"/>
</dbReference>
<dbReference type="PROSITE" id="PS50110">
    <property type="entry name" value="RESPONSE_REGULATORY"/>
    <property type="match status" value="1"/>
</dbReference>
<protein>
    <submittedName>
        <fullName evidence="4">Response regulator</fullName>
    </submittedName>
</protein>
<dbReference type="InterPro" id="IPR001789">
    <property type="entry name" value="Sig_transdc_resp-reg_receiver"/>
</dbReference>
<keyword evidence="1 2" id="KW-0597">Phosphoprotein</keyword>
<dbReference type="EMBL" id="JAUOTP010000007">
    <property type="protein sequence ID" value="MDO6415809.1"/>
    <property type="molecule type" value="Genomic_DNA"/>
</dbReference>
<name>A0ABT8YBW2_9SPHN</name>